<protein>
    <submittedName>
        <fullName evidence="1">Uncharacterized protein</fullName>
    </submittedName>
</protein>
<dbReference type="Proteomes" id="UP000230233">
    <property type="component" value="Chromosome I"/>
</dbReference>
<evidence type="ECO:0000313" key="2">
    <source>
        <dbReference type="Proteomes" id="UP000230233"/>
    </source>
</evidence>
<dbReference type="AlphaFoldDB" id="A0A2G5VK61"/>
<dbReference type="STRING" id="1611254.A0A2G5VK61"/>
<reference evidence="2" key="1">
    <citation type="submission" date="2017-10" db="EMBL/GenBank/DDBJ databases">
        <title>Rapid genome shrinkage in a self-fertile nematode reveals novel sperm competition proteins.</title>
        <authorList>
            <person name="Yin D."/>
            <person name="Schwarz E.M."/>
            <person name="Thomas C.G."/>
            <person name="Felde R.L."/>
            <person name="Korf I.F."/>
            <person name="Cutter A.D."/>
            <person name="Schartner C.M."/>
            <person name="Ralston E.J."/>
            <person name="Meyer B.J."/>
            <person name="Haag E.S."/>
        </authorList>
    </citation>
    <scope>NUCLEOTIDE SEQUENCE [LARGE SCALE GENOMIC DNA]</scope>
    <source>
        <strain evidence="2">JU1422</strain>
    </source>
</reference>
<sequence>MGLQRGMPLAQLGEPFGITPAAIENVSPGIDQCKDHRIDVSMRSEPSDYSSDATNTFHSSIHVVHPTINNGTRMNKKVELLSPHDYLLSFVPRDF</sequence>
<accession>A0A2G5VK61</accession>
<name>A0A2G5VK61_9PELO</name>
<evidence type="ECO:0000313" key="1">
    <source>
        <dbReference type="EMBL" id="PIC52060.1"/>
    </source>
</evidence>
<organism evidence="1 2">
    <name type="scientific">Caenorhabditis nigoni</name>
    <dbReference type="NCBI Taxonomy" id="1611254"/>
    <lineage>
        <taxon>Eukaryota</taxon>
        <taxon>Metazoa</taxon>
        <taxon>Ecdysozoa</taxon>
        <taxon>Nematoda</taxon>
        <taxon>Chromadorea</taxon>
        <taxon>Rhabditida</taxon>
        <taxon>Rhabditina</taxon>
        <taxon>Rhabditomorpha</taxon>
        <taxon>Rhabditoidea</taxon>
        <taxon>Rhabditidae</taxon>
        <taxon>Peloderinae</taxon>
        <taxon>Caenorhabditis</taxon>
    </lineage>
</organism>
<dbReference type="EMBL" id="PDUG01000001">
    <property type="protein sequence ID" value="PIC52060.1"/>
    <property type="molecule type" value="Genomic_DNA"/>
</dbReference>
<comment type="caution">
    <text evidence="1">The sequence shown here is derived from an EMBL/GenBank/DDBJ whole genome shotgun (WGS) entry which is preliminary data.</text>
</comment>
<gene>
    <name evidence="1" type="primary">Cnig_chr_I.g2321</name>
    <name evidence="1" type="ORF">B9Z55_002321</name>
</gene>
<keyword evidence="2" id="KW-1185">Reference proteome</keyword>
<proteinExistence type="predicted"/>